<dbReference type="GO" id="GO:0004672">
    <property type="term" value="F:protein kinase activity"/>
    <property type="evidence" value="ECO:0007669"/>
    <property type="project" value="InterPro"/>
</dbReference>
<keyword evidence="3" id="KW-0862">Zinc</keyword>
<evidence type="ECO:0000256" key="3">
    <source>
        <dbReference type="ARBA" id="ARBA00022833"/>
    </source>
</evidence>
<dbReference type="GO" id="GO:0005524">
    <property type="term" value="F:ATP binding"/>
    <property type="evidence" value="ECO:0007669"/>
    <property type="project" value="InterPro"/>
</dbReference>
<dbReference type="InterPro" id="IPR001841">
    <property type="entry name" value="Znf_RING"/>
</dbReference>
<dbReference type="InterPro" id="IPR044715">
    <property type="entry name" value="WDR86-like"/>
</dbReference>
<dbReference type="SMART" id="SM00320">
    <property type="entry name" value="WD40"/>
    <property type="match status" value="6"/>
</dbReference>
<dbReference type="Gene3D" id="2.130.10.10">
    <property type="entry name" value="YVTN repeat-like/Quinoprotein amine dehydrogenase"/>
    <property type="match status" value="2"/>
</dbReference>
<dbReference type="SUPFAM" id="SSF57850">
    <property type="entry name" value="RING/U-box"/>
    <property type="match status" value="1"/>
</dbReference>
<feature type="repeat" description="WD" evidence="5">
    <location>
        <begin position="686"/>
        <end position="725"/>
    </location>
</feature>
<evidence type="ECO:0000256" key="4">
    <source>
        <dbReference type="PROSITE-ProRule" id="PRU00175"/>
    </source>
</evidence>
<gene>
    <name evidence="9" type="ORF">RND81_01G153000</name>
</gene>
<dbReference type="PANTHER" id="PTHR44489:SF11">
    <property type="entry name" value="WD REPEAT DOMAIN 86"/>
    <property type="match status" value="1"/>
</dbReference>
<evidence type="ECO:0000256" key="1">
    <source>
        <dbReference type="ARBA" id="ARBA00022723"/>
    </source>
</evidence>
<proteinExistence type="predicted"/>
<dbReference type="Gene3D" id="1.10.510.10">
    <property type="entry name" value="Transferase(Phosphotransferase) domain 1"/>
    <property type="match status" value="1"/>
</dbReference>
<dbReference type="Pfam" id="PF13445">
    <property type="entry name" value="zf-RING_UBOX"/>
    <property type="match status" value="1"/>
</dbReference>
<dbReference type="PROSITE" id="PS50089">
    <property type="entry name" value="ZF_RING_2"/>
    <property type="match status" value="1"/>
</dbReference>
<dbReference type="PROSITE" id="PS50011">
    <property type="entry name" value="PROTEIN_KINASE_DOM"/>
    <property type="match status" value="1"/>
</dbReference>
<evidence type="ECO:0000259" key="7">
    <source>
        <dbReference type="PROSITE" id="PS50011"/>
    </source>
</evidence>
<evidence type="ECO:0000256" key="5">
    <source>
        <dbReference type="PROSITE-ProRule" id="PRU00221"/>
    </source>
</evidence>
<evidence type="ECO:0000313" key="9">
    <source>
        <dbReference type="EMBL" id="KAK9757271.1"/>
    </source>
</evidence>
<dbReference type="EMBL" id="JBDFQZ010000001">
    <property type="protein sequence ID" value="KAK9757271.1"/>
    <property type="molecule type" value="Genomic_DNA"/>
</dbReference>
<evidence type="ECO:0000313" key="10">
    <source>
        <dbReference type="Proteomes" id="UP001443914"/>
    </source>
</evidence>
<accession>A0AAW1NEN8</accession>
<feature type="domain" description="Protein kinase" evidence="7">
    <location>
        <begin position="169"/>
        <end position="471"/>
    </location>
</feature>
<sequence>MTPHVSSPLPPPPPPSPPPDAPECPICLEQYDDTTTVPRVLPCGHSTCDACLRRLHHLSTTSSSSLSPPHTLRCPTCTHLVSVNLPSSLPKNIDLLRFSLLTVKTTLDNPHRTRRRFTFVPEIVSDDVYNCWKNWIIPYDVVLTDDCVVGRVKLEKSGNEIIRCRLVDDHEVCFLEVGRFGLSDSFLEYSYVSKVMSVLNCTSDAKRGELISVLRASVRVSRVCRVLGLWLDVESGCLYLVSERMNDELLDLSVRNRDCGDDLGSIGVELCEVLIGLQREGIVCGCLGLSCVCFDEFGRVHVDLNEVLVKGRKVRECVVTEVSRRRKSEHNGSKGAEFIASLLEMDVFVSPEVMLDLVCRAGIKSENNDLSYAVCNRSDVWLLACVMLKLFIGNEFVECICKYLKAICEGTNEFSDMYSEFVDKLKASLETIMGSGSESQSLLQTLVKCLDYDPEHRPGFADVWKNFKAYNLKTVARFNLAMIKDDIGQCLVLSELCIESSRVRNDSSTSNLNEERDDAVEPSQVGEISVDDVVEGLTDGKLHCKDLVGHLDCITGFCFGGGFLFCSSFDKTVSVWSLQDFTHVHTFRGHEHRVMAMCFVDQEKPLCISADSGGGIFLWEVTQPFGEEPLKKWYEEKDWRYSGIHALVASESGYLYTGSGDRLIKAWLLKSNLFLILQDHTLHCSMEGHKSVVSTLALSNGVLYSGSWDGTVRLWSLHDHTPLAVFSDDKPGTVSSVLCLRAQQNMVIAAYENGHVKIWMNDVLKSSKRIHNGAAHAVAMEENWLFSGGWDKTVKVQEIHRAGGEIDIRDVGSIACDSVITALMYVQGILLVGYANRLIKAFHRRNSNVMKP</sequence>
<name>A0AAW1NEN8_SAPOF</name>
<dbReference type="AlphaFoldDB" id="A0AAW1NEN8"/>
<comment type="caution">
    <text evidence="9">The sequence shown here is derived from an EMBL/GenBank/DDBJ whole genome shotgun (WGS) entry which is preliminary data.</text>
</comment>
<dbReference type="SMART" id="SM00220">
    <property type="entry name" value="S_TKc"/>
    <property type="match status" value="1"/>
</dbReference>
<dbReference type="PROSITE" id="PS50082">
    <property type="entry name" value="WD_REPEATS_2"/>
    <property type="match status" value="1"/>
</dbReference>
<dbReference type="Proteomes" id="UP001443914">
    <property type="component" value="Unassembled WGS sequence"/>
</dbReference>
<dbReference type="InterPro" id="IPR011009">
    <property type="entry name" value="Kinase-like_dom_sf"/>
</dbReference>
<keyword evidence="5" id="KW-0853">WD repeat</keyword>
<keyword evidence="1" id="KW-0479">Metal-binding</keyword>
<protein>
    <submittedName>
        <fullName evidence="9">Uncharacterized protein</fullName>
    </submittedName>
</protein>
<keyword evidence="2 4" id="KW-0863">Zinc-finger</keyword>
<dbReference type="InterPro" id="IPR027370">
    <property type="entry name" value="Znf-RING_euk"/>
</dbReference>
<reference evidence="9" key="1">
    <citation type="submission" date="2024-03" db="EMBL/GenBank/DDBJ databases">
        <title>WGS assembly of Saponaria officinalis var. Norfolk2.</title>
        <authorList>
            <person name="Jenkins J."/>
            <person name="Shu S."/>
            <person name="Grimwood J."/>
            <person name="Barry K."/>
            <person name="Goodstein D."/>
            <person name="Schmutz J."/>
            <person name="Leebens-Mack J."/>
            <person name="Osbourn A."/>
        </authorList>
    </citation>
    <scope>NUCLEOTIDE SEQUENCE [LARGE SCALE GENOMIC DNA]</scope>
    <source>
        <strain evidence="9">JIC</strain>
    </source>
</reference>
<keyword evidence="10" id="KW-1185">Reference proteome</keyword>
<feature type="region of interest" description="Disordered" evidence="6">
    <location>
        <begin position="1"/>
        <end position="21"/>
    </location>
</feature>
<dbReference type="PANTHER" id="PTHR44489">
    <property type="match status" value="1"/>
</dbReference>
<dbReference type="SUPFAM" id="SSF50978">
    <property type="entry name" value="WD40 repeat-like"/>
    <property type="match status" value="1"/>
</dbReference>
<dbReference type="PROSITE" id="PS50294">
    <property type="entry name" value="WD_REPEATS_REGION"/>
    <property type="match status" value="1"/>
</dbReference>
<dbReference type="SMART" id="SM00184">
    <property type="entry name" value="RING"/>
    <property type="match status" value="1"/>
</dbReference>
<dbReference type="Gene3D" id="3.30.40.10">
    <property type="entry name" value="Zinc/RING finger domain, C3HC4 (zinc finger)"/>
    <property type="match status" value="1"/>
</dbReference>
<dbReference type="InterPro" id="IPR001680">
    <property type="entry name" value="WD40_rpt"/>
</dbReference>
<dbReference type="InterPro" id="IPR015943">
    <property type="entry name" value="WD40/YVTN_repeat-like_dom_sf"/>
</dbReference>
<evidence type="ECO:0000256" key="6">
    <source>
        <dbReference type="SAM" id="MobiDB-lite"/>
    </source>
</evidence>
<dbReference type="GO" id="GO:0008270">
    <property type="term" value="F:zinc ion binding"/>
    <property type="evidence" value="ECO:0007669"/>
    <property type="project" value="UniProtKB-KW"/>
</dbReference>
<dbReference type="SUPFAM" id="SSF56112">
    <property type="entry name" value="Protein kinase-like (PK-like)"/>
    <property type="match status" value="1"/>
</dbReference>
<evidence type="ECO:0000256" key="2">
    <source>
        <dbReference type="ARBA" id="ARBA00022771"/>
    </source>
</evidence>
<evidence type="ECO:0000259" key="8">
    <source>
        <dbReference type="PROSITE" id="PS50089"/>
    </source>
</evidence>
<dbReference type="InterPro" id="IPR036322">
    <property type="entry name" value="WD40_repeat_dom_sf"/>
</dbReference>
<dbReference type="Pfam" id="PF00400">
    <property type="entry name" value="WD40"/>
    <property type="match status" value="3"/>
</dbReference>
<dbReference type="InterPro" id="IPR013083">
    <property type="entry name" value="Znf_RING/FYVE/PHD"/>
</dbReference>
<organism evidence="9 10">
    <name type="scientific">Saponaria officinalis</name>
    <name type="common">Common soapwort</name>
    <name type="synonym">Lychnis saponaria</name>
    <dbReference type="NCBI Taxonomy" id="3572"/>
    <lineage>
        <taxon>Eukaryota</taxon>
        <taxon>Viridiplantae</taxon>
        <taxon>Streptophyta</taxon>
        <taxon>Embryophyta</taxon>
        <taxon>Tracheophyta</taxon>
        <taxon>Spermatophyta</taxon>
        <taxon>Magnoliopsida</taxon>
        <taxon>eudicotyledons</taxon>
        <taxon>Gunneridae</taxon>
        <taxon>Pentapetalae</taxon>
        <taxon>Caryophyllales</taxon>
        <taxon>Caryophyllaceae</taxon>
        <taxon>Caryophylleae</taxon>
        <taxon>Saponaria</taxon>
    </lineage>
</organism>
<dbReference type="InterPro" id="IPR000719">
    <property type="entry name" value="Prot_kinase_dom"/>
</dbReference>
<feature type="compositionally biased region" description="Pro residues" evidence="6">
    <location>
        <begin position="8"/>
        <end position="21"/>
    </location>
</feature>
<feature type="domain" description="RING-type" evidence="8">
    <location>
        <begin position="24"/>
        <end position="78"/>
    </location>
</feature>